<dbReference type="Pfam" id="PF00535">
    <property type="entry name" value="Glycos_transf_2"/>
    <property type="match status" value="1"/>
</dbReference>
<dbReference type="InterPro" id="IPR050256">
    <property type="entry name" value="Glycosyltransferase_2"/>
</dbReference>
<feature type="domain" description="Glycosyltransferase 2-like" evidence="2">
    <location>
        <begin position="17"/>
        <end position="175"/>
    </location>
</feature>
<reference evidence="3 4" key="1">
    <citation type="journal article" date="2015" name="Genome Announc.">
        <title>Expanding the biotechnology potential of lactobacilli through comparative genomics of 213 strains and associated genera.</title>
        <authorList>
            <person name="Sun Z."/>
            <person name="Harris H.M."/>
            <person name="McCann A."/>
            <person name="Guo C."/>
            <person name="Argimon S."/>
            <person name="Zhang W."/>
            <person name="Yang X."/>
            <person name="Jeffery I.B."/>
            <person name="Cooney J.C."/>
            <person name="Kagawa T.F."/>
            <person name="Liu W."/>
            <person name="Song Y."/>
            <person name="Salvetti E."/>
            <person name="Wrobel A."/>
            <person name="Rasinkangas P."/>
            <person name="Parkhill J."/>
            <person name="Rea M.C."/>
            <person name="O'Sullivan O."/>
            <person name="Ritari J."/>
            <person name="Douillard F.P."/>
            <person name="Paul Ross R."/>
            <person name="Yang R."/>
            <person name="Briner A.E."/>
            <person name="Felis G.E."/>
            <person name="de Vos W.M."/>
            <person name="Barrangou R."/>
            <person name="Klaenhammer T.R."/>
            <person name="Caufield P.W."/>
            <person name="Cui Y."/>
            <person name="Zhang H."/>
            <person name="O'Toole P.W."/>
        </authorList>
    </citation>
    <scope>NUCLEOTIDE SEQUENCE [LARGE SCALE GENOMIC DNA]</scope>
    <source>
        <strain evidence="3 4">DSM 16045</strain>
    </source>
</reference>
<keyword evidence="1" id="KW-1133">Transmembrane helix</keyword>
<dbReference type="EMBL" id="AZFN01000004">
    <property type="protein sequence ID" value="KRM03249.1"/>
    <property type="molecule type" value="Genomic_DNA"/>
</dbReference>
<evidence type="ECO:0000256" key="1">
    <source>
        <dbReference type="SAM" id="Phobius"/>
    </source>
</evidence>
<name>A0A0R1VCP0_9LACO</name>
<dbReference type="PATRIC" id="fig|1423749.3.peg.1364"/>
<protein>
    <submittedName>
        <fullName evidence="3">Glycosyltransferase, group 2 family protein</fullName>
    </submittedName>
</protein>
<dbReference type="SUPFAM" id="SSF53448">
    <property type="entry name" value="Nucleotide-diphospho-sugar transferases"/>
    <property type="match status" value="1"/>
</dbReference>
<keyword evidence="3" id="KW-0808">Transferase</keyword>
<feature type="transmembrane region" description="Helical" evidence="1">
    <location>
        <begin position="277"/>
        <end position="300"/>
    </location>
</feature>
<keyword evidence="1" id="KW-0472">Membrane</keyword>
<dbReference type="CDD" id="cd04179">
    <property type="entry name" value="DPM_DPG-synthase_like"/>
    <property type="match status" value="1"/>
</dbReference>
<dbReference type="PANTHER" id="PTHR48090">
    <property type="entry name" value="UNDECAPRENYL-PHOSPHATE 4-DEOXY-4-FORMAMIDO-L-ARABINOSE TRANSFERASE-RELATED"/>
    <property type="match status" value="1"/>
</dbReference>
<organism evidence="3 4">
    <name type="scientific">Limosilactobacillus gastricus DSM 16045</name>
    <dbReference type="NCBI Taxonomy" id="1423749"/>
    <lineage>
        <taxon>Bacteria</taxon>
        <taxon>Bacillati</taxon>
        <taxon>Bacillota</taxon>
        <taxon>Bacilli</taxon>
        <taxon>Lactobacillales</taxon>
        <taxon>Lactobacillaceae</taxon>
        <taxon>Limosilactobacillus</taxon>
    </lineage>
</organism>
<evidence type="ECO:0000313" key="4">
    <source>
        <dbReference type="Proteomes" id="UP000051739"/>
    </source>
</evidence>
<dbReference type="Gene3D" id="3.90.550.10">
    <property type="entry name" value="Spore Coat Polysaccharide Biosynthesis Protein SpsA, Chain A"/>
    <property type="match status" value="1"/>
</dbReference>
<dbReference type="InterPro" id="IPR001173">
    <property type="entry name" value="Glyco_trans_2-like"/>
</dbReference>
<dbReference type="Proteomes" id="UP000051739">
    <property type="component" value="Unassembled WGS sequence"/>
</dbReference>
<dbReference type="InterPro" id="IPR029044">
    <property type="entry name" value="Nucleotide-diphossugar_trans"/>
</dbReference>
<feature type="transmembrane region" description="Helical" evidence="1">
    <location>
        <begin position="244"/>
        <end position="265"/>
    </location>
</feature>
<evidence type="ECO:0000259" key="2">
    <source>
        <dbReference type="Pfam" id="PF00535"/>
    </source>
</evidence>
<keyword evidence="4" id="KW-1185">Reference proteome</keyword>
<sequence length="325" mass="37499">MYLRRGRKDKYMDKLAILIPCYNEGKTIGKVVADCKKAINGISDANIYVYDNNSSDDTVKLAQKAGAIVRHEYLQGKGNVIRRMFREINAECYIMIDGDDTYPAEEIPKMAEYVLNQNYDMVVGDRLSSSYFEENKRPFHGIGNKVVRGSINFFFKNDIRDIMTGYRAFSKNFVKTYPVLSKGFEIETEMSIFAIVNNLAVKNHVIDYRDRPEGSESKLDTYSDGFKVLRLIATLYRNYKPLPFYGWLSLLLVVISIAFFIPRVFIPYHMTGKVLNMPTLIACGLIFLAAIMSFYSGLILDAIQRKERREFEFRLQQVSENQNKQ</sequence>
<dbReference type="PANTHER" id="PTHR48090:SF7">
    <property type="entry name" value="RFBJ PROTEIN"/>
    <property type="match status" value="1"/>
</dbReference>
<proteinExistence type="predicted"/>
<keyword evidence="1" id="KW-0812">Transmembrane</keyword>
<dbReference type="AlphaFoldDB" id="A0A0R1VCP0"/>
<gene>
    <name evidence="3" type="ORF">FC60_GL001333</name>
</gene>
<evidence type="ECO:0000313" key="3">
    <source>
        <dbReference type="EMBL" id="KRM03249.1"/>
    </source>
</evidence>
<dbReference type="GO" id="GO:0016740">
    <property type="term" value="F:transferase activity"/>
    <property type="evidence" value="ECO:0007669"/>
    <property type="project" value="UniProtKB-KW"/>
</dbReference>
<accession>A0A0R1VCP0</accession>
<comment type="caution">
    <text evidence="3">The sequence shown here is derived from an EMBL/GenBank/DDBJ whole genome shotgun (WGS) entry which is preliminary data.</text>
</comment>